<evidence type="ECO:0000313" key="11">
    <source>
        <dbReference type="EMBL" id="CAA9264843.1"/>
    </source>
</evidence>
<organism evidence="11">
    <name type="scientific">uncultured Armatimonadetes bacterium</name>
    <dbReference type="NCBI Taxonomy" id="157466"/>
    <lineage>
        <taxon>Bacteria</taxon>
        <taxon>Bacillati</taxon>
        <taxon>Armatimonadota</taxon>
        <taxon>environmental samples</taxon>
    </lineage>
</organism>
<evidence type="ECO:0000256" key="7">
    <source>
        <dbReference type="ARBA" id="ARBA00023136"/>
    </source>
</evidence>
<evidence type="ECO:0000256" key="4">
    <source>
        <dbReference type="ARBA" id="ARBA00022741"/>
    </source>
</evidence>
<dbReference type="CDD" id="cd18552">
    <property type="entry name" value="ABC_6TM_MsbA_like"/>
    <property type="match status" value="1"/>
</dbReference>
<reference evidence="11" key="1">
    <citation type="submission" date="2020-02" db="EMBL/GenBank/DDBJ databases">
        <authorList>
            <person name="Meier V. D."/>
        </authorList>
    </citation>
    <scope>NUCLEOTIDE SEQUENCE</scope>
    <source>
        <strain evidence="11">AVDCRST_MAG63</strain>
    </source>
</reference>
<dbReference type="InterPro" id="IPR036640">
    <property type="entry name" value="ABC1_TM_sf"/>
</dbReference>
<dbReference type="PANTHER" id="PTHR43394">
    <property type="entry name" value="ATP-DEPENDENT PERMEASE MDL1, MITOCHONDRIAL"/>
    <property type="match status" value="1"/>
</dbReference>
<dbReference type="InterPro" id="IPR039421">
    <property type="entry name" value="Type_1_exporter"/>
</dbReference>
<dbReference type="GO" id="GO:0005524">
    <property type="term" value="F:ATP binding"/>
    <property type="evidence" value="ECO:0007669"/>
    <property type="project" value="UniProtKB-KW"/>
</dbReference>
<keyword evidence="7 8" id="KW-0472">Membrane</keyword>
<name>A0A6J4IZK6_9BACT</name>
<dbReference type="PROSITE" id="PS50929">
    <property type="entry name" value="ABC_TM1F"/>
    <property type="match status" value="1"/>
</dbReference>
<keyword evidence="4" id="KW-0547">Nucleotide-binding</keyword>
<dbReference type="EMBL" id="CADCTO010000337">
    <property type="protein sequence ID" value="CAA9264843.1"/>
    <property type="molecule type" value="Genomic_DNA"/>
</dbReference>
<evidence type="ECO:0000256" key="1">
    <source>
        <dbReference type="ARBA" id="ARBA00004651"/>
    </source>
</evidence>
<evidence type="ECO:0000259" key="9">
    <source>
        <dbReference type="PROSITE" id="PS50893"/>
    </source>
</evidence>
<dbReference type="Gene3D" id="1.20.1560.10">
    <property type="entry name" value="ABC transporter type 1, transmembrane domain"/>
    <property type="match status" value="1"/>
</dbReference>
<dbReference type="AlphaFoldDB" id="A0A6J4IZK6"/>
<keyword evidence="6 8" id="KW-1133">Transmembrane helix</keyword>
<dbReference type="SUPFAM" id="SSF52540">
    <property type="entry name" value="P-loop containing nucleoside triphosphate hydrolases"/>
    <property type="match status" value="1"/>
</dbReference>
<accession>A0A6J4IZK6</accession>
<dbReference type="InterPro" id="IPR003593">
    <property type="entry name" value="AAA+_ATPase"/>
</dbReference>
<evidence type="ECO:0000256" key="3">
    <source>
        <dbReference type="ARBA" id="ARBA00022692"/>
    </source>
</evidence>
<sequence>MTSHRQIGKRLLAYLRPYAGKLALGLLCGLLAGLVPAGVAEMIDRFARVTIGAQNGDLRPLALVCVTVVVLYVLLWVFSFGQSVLLAEVAQRVGMRMRGDVYAHFQSLSLSYFHRRRTGALMSTLTSDVPKLQNAAMMIKDVVTTPIQVAVYLGWLFFTSWKLTLFALLIVPVMAAAIQILSRRIRGISTQSQQKMADIAAVMEETLSGARVVRAFSAERREIERFDRENRAALDVNMLGVRRGARLRPTVDLIGALGIALTLWIGGQEVALGRMEFGSLLKFLFLVTQLANAAGHLGNLRVAWEEMMGAADRIFTDVLDVVPEVRDAPHARPLPPVEGTLEFRGVSFAYERGTPTLSDVSFTVEPGQVIALVGPSGAGKSTLADLVPRFYDPTGGAVFIDGHDIKTVHVESLRRQIGIVPQETLLFSGSIRDNIAYGRREATDAEVEAAARAANADSFIQSFPARYDTLIGERGATLSGGERQRVAIARSLLADPRILILDEATSSLDAASEALVQEALETLMRGRTTLIIAHRLSTIVSADKIVVVRGGRIVEMGSHGELMARRGVYAALYETQRRAADLYLPEQ</sequence>
<dbReference type="InterPro" id="IPR003439">
    <property type="entry name" value="ABC_transporter-like_ATP-bd"/>
</dbReference>
<feature type="domain" description="ABC transmembrane type-1" evidence="10">
    <location>
        <begin position="22"/>
        <end position="306"/>
    </location>
</feature>
<dbReference type="SUPFAM" id="SSF90123">
    <property type="entry name" value="ABC transporter transmembrane region"/>
    <property type="match status" value="1"/>
</dbReference>
<feature type="transmembrane region" description="Helical" evidence="8">
    <location>
        <begin position="61"/>
        <end position="87"/>
    </location>
</feature>
<feature type="transmembrane region" description="Helical" evidence="8">
    <location>
        <begin position="164"/>
        <end position="182"/>
    </location>
</feature>
<dbReference type="PANTHER" id="PTHR43394:SF1">
    <property type="entry name" value="ATP-BINDING CASSETTE SUB-FAMILY B MEMBER 10, MITOCHONDRIAL"/>
    <property type="match status" value="1"/>
</dbReference>
<keyword evidence="3 8" id="KW-0812">Transmembrane</keyword>
<evidence type="ECO:0000256" key="8">
    <source>
        <dbReference type="SAM" id="Phobius"/>
    </source>
</evidence>
<protein>
    <submittedName>
        <fullName evidence="11">Efflux ABC transporter, permease/ATP-binding protein</fullName>
    </submittedName>
</protein>
<feature type="domain" description="ABC transporter" evidence="9">
    <location>
        <begin position="341"/>
        <end position="575"/>
    </location>
</feature>
<comment type="subcellular location">
    <subcellularLocation>
        <location evidence="1">Cell membrane</location>
        <topology evidence="1">Multi-pass membrane protein</topology>
    </subcellularLocation>
</comment>
<dbReference type="InterPro" id="IPR011527">
    <property type="entry name" value="ABC1_TM_dom"/>
</dbReference>
<dbReference type="PROSITE" id="PS00211">
    <property type="entry name" value="ABC_TRANSPORTER_1"/>
    <property type="match status" value="1"/>
</dbReference>
<feature type="transmembrane region" description="Helical" evidence="8">
    <location>
        <begin position="250"/>
        <end position="267"/>
    </location>
</feature>
<keyword evidence="5 11" id="KW-0067">ATP-binding</keyword>
<feature type="transmembrane region" description="Helical" evidence="8">
    <location>
        <begin position="141"/>
        <end position="158"/>
    </location>
</feature>
<dbReference type="InterPro" id="IPR017871">
    <property type="entry name" value="ABC_transporter-like_CS"/>
</dbReference>
<dbReference type="Pfam" id="PF00664">
    <property type="entry name" value="ABC_membrane"/>
    <property type="match status" value="1"/>
</dbReference>
<dbReference type="GO" id="GO:0005886">
    <property type="term" value="C:plasma membrane"/>
    <property type="evidence" value="ECO:0007669"/>
    <property type="project" value="UniProtKB-SubCell"/>
</dbReference>
<evidence type="ECO:0000256" key="2">
    <source>
        <dbReference type="ARBA" id="ARBA00022448"/>
    </source>
</evidence>
<evidence type="ECO:0000256" key="5">
    <source>
        <dbReference type="ARBA" id="ARBA00022840"/>
    </source>
</evidence>
<dbReference type="SMART" id="SM00382">
    <property type="entry name" value="AAA"/>
    <property type="match status" value="1"/>
</dbReference>
<dbReference type="PROSITE" id="PS50893">
    <property type="entry name" value="ABC_TRANSPORTER_2"/>
    <property type="match status" value="1"/>
</dbReference>
<dbReference type="Gene3D" id="3.40.50.300">
    <property type="entry name" value="P-loop containing nucleotide triphosphate hydrolases"/>
    <property type="match status" value="1"/>
</dbReference>
<proteinExistence type="predicted"/>
<evidence type="ECO:0000259" key="10">
    <source>
        <dbReference type="PROSITE" id="PS50929"/>
    </source>
</evidence>
<dbReference type="FunFam" id="3.40.50.300:FF:000287">
    <property type="entry name" value="Multidrug ABC transporter ATP-binding protein"/>
    <property type="match status" value="1"/>
</dbReference>
<keyword evidence="2" id="KW-0813">Transport</keyword>
<dbReference type="InterPro" id="IPR027417">
    <property type="entry name" value="P-loop_NTPase"/>
</dbReference>
<dbReference type="Pfam" id="PF00005">
    <property type="entry name" value="ABC_tran"/>
    <property type="match status" value="1"/>
</dbReference>
<dbReference type="GO" id="GO:0015421">
    <property type="term" value="F:ABC-type oligopeptide transporter activity"/>
    <property type="evidence" value="ECO:0007669"/>
    <property type="project" value="TreeGrafter"/>
</dbReference>
<dbReference type="GO" id="GO:0016887">
    <property type="term" value="F:ATP hydrolysis activity"/>
    <property type="evidence" value="ECO:0007669"/>
    <property type="project" value="InterPro"/>
</dbReference>
<evidence type="ECO:0000256" key="6">
    <source>
        <dbReference type="ARBA" id="ARBA00022989"/>
    </source>
</evidence>
<gene>
    <name evidence="11" type="ORF">AVDCRST_MAG63-2691</name>
</gene>